<feature type="domain" description="Ribosomal protein eL8/eL30/eS12/Gadd45" evidence="1">
    <location>
        <begin position="3"/>
        <end position="93"/>
    </location>
</feature>
<evidence type="ECO:0000313" key="3">
    <source>
        <dbReference type="Proteomes" id="UP000729290"/>
    </source>
</evidence>
<dbReference type="SUPFAM" id="SSF55315">
    <property type="entry name" value="L30e-like"/>
    <property type="match status" value="1"/>
</dbReference>
<protein>
    <submittedName>
        <fullName evidence="2">Ribosomal L7Ae/L30e/S12e/Gadd45 family protein</fullName>
    </submittedName>
</protein>
<dbReference type="RefSeq" id="WP_205132390.1">
    <property type="nucleotide sequence ID" value="NZ_JACSNT010000001.1"/>
</dbReference>
<name>A0ABS2G802_9FIRM</name>
<evidence type="ECO:0000259" key="1">
    <source>
        <dbReference type="Pfam" id="PF01248"/>
    </source>
</evidence>
<dbReference type="InterPro" id="IPR029064">
    <property type="entry name" value="Ribosomal_eL30-like_sf"/>
</dbReference>
<gene>
    <name evidence="2" type="ORF">H9X83_00785</name>
</gene>
<dbReference type="Pfam" id="PF01248">
    <property type="entry name" value="Ribosomal_L7Ae"/>
    <property type="match status" value="1"/>
</dbReference>
<sequence length="110" mass="11933">MRKVYSLLGLCKKAGKLAGGEAAAEQAVRDGSARLLIVAEDASANTKKKFHNSAAYYHIPIVEAGEKAQLGRAIGQEIRAVLAVTEEGFAKKLEALCAEERKERMELMED</sequence>
<reference evidence="2 3" key="1">
    <citation type="journal article" date="2021" name="Sci. Rep.">
        <title>The distribution of antibiotic resistance genes in chicken gut microbiota commensals.</title>
        <authorList>
            <person name="Juricova H."/>
            <person name="Matiasovicova J."/>
            <person name="Kubasova T."/>
            <person name="Cejkova D."/>
            <person name="Rychlik I."/>
        </authorList>
    </citation>
    <scope>NUCLEOTIDE SEQUENCE [LARGE SCALE GENOMIC DNA]</scope>
    <source>
        <strain evidence="2 3">An431b</strain>
    </source>
</reference>
<dbReference type="EMBL" id="JACSNV010000001">
    <property type="protein sequence ID" value="MBM6876698.1"/>
    <property type="molecule type" value="Genomic_DNA"/>
</dbReference>
<dbReference type="InterPro" id="IPR004038">
    <property type="entry name" value="Ribosomal_eL8/eL30/eS12/Gad45"/>
</dbReference>
<evidence type="ECO:0000313" key="2">
    <source>
        <dbReference type="EMBL" id="MBM6876698.1"/>
    </source>
</evidence>
<dbReference type="Gene3D" id="3.30.1330.30">
    <property type="match status" value="1"/>
</dbReference>
<proteinExistence type="predicted"/>
<comment type="caution">
    <text evidence="2">The sequence shown here is derived from an EMBL/GenBank/DDBJ whole genome shotgun (WGS) entry which is preliminary data.</text>
</comment>
<keyword evidence="3" id="KW-1185">Reference proteome</keyword>
<accession>A0ABS2G802</accession>
<organism evidence="2 3">
    <name type="scientific">Anaerotignum lactatifermentans</name>
    <dbReference type="NCBI Taxonomy" id="160404"/>
    <lineage>
        <taxon>Bacteria</taxon>
        <taxon>Bacillati</taxon>
        <taxon>Bacillota</taxon>
        <taxon>Clostridia</taxon>
        <taxon>Lachnospirales</taxon>
        <taxon>Anaerotignaceae</taxon>
        <taxon>Anaerotignum</taxon>
    </lineage>
</organism>
<dbReference type="Proteomes" id="UP000729290">
    <property type="component" value="Unassembled WGS sequence"/>
</dbReference>